<dbReference type="InterPro" id="IPR010572">
    <property type="entry name" value="Tail_dom"/>
</dbReference>
<sequence>MPAFNGHKIYVLSFDGQHEEWLTCLNEDTFKIDKQVSSTFQLSFTAFLTKKNGISFDLLENDAYIIFDGQKYQIKQCVSKYVDDFVTKDVTATHEIFGIQNFRQFNVNKGSQSYSIDSMMKFVFDSQYNSGYSYQINGSFPTVDITDWGNCSGLDAIQKAVDSYGARWLPNGKTVLIYDQNSYKNATNRQFIWSHNTNDIELSVDSTSMVNGAMLYGATVDDSHSSTADGTSTSDSTGSSSTLAATSTGNSIGTISTMEDGGAPVYSSPVGNNLTGQKLPNGSKWAIDKQISIDGVVWYRVATNEWVSEKYFSFDKSGDVKPEQQVIEQVWGQGTIKAADITTGTGDNQTTTTPTFAKIYDSPYSGQHEISGKTLSNGSQWKIDGTVSDGYGGKTWYRVATNEWVCADDISFDGDTDVEPKSTETATDGTVTTDTDEVKYYFEPFFYYNSASQSEHGLIVGEDITNDQIKDVESMKKYADSVMQVDPIVELTVNLSQQDDELNIGDTMFLNAEPLGLKLMVTLNGISGNPLNNDSPMTVSLDNSKLSRKNINFENSDKLRLANRNIELLTKTVRRQNAKLSDLNKKQKDLTDQINKDKEESNGTTSN</sequence>
<evidence type="ECO:0000313" key="5">
    <source>
        <dbReference type="Proteomes" id="UP001597251"/>
    </source>
</evidence>
<dbReference type="Pfam" id="PF06605">
    <property type="entry name" value="Prophage_tail"/>
    <property type="match status" value="1"/>
</dbReference>
<protein>
    <submittedName>
        <fullName evidence="4">Prophage endopeptidase tail family protein</fullName>
    </submittedName>
</protein>
<evidence type="ECO:0000313" key="4">
    <source>
        <dbReference type="EMBL" id="MFD1418466.1"/>
    </source>
</evidence>
<comment type="caution">
    <text evidence="4">The sequence shown here is derived from an EMBL/GenBank/DDBJ whole genome shotgun (WGS) entry which is preliminary data.</text>
</comment>
<gene>
    <name evidence="4" type="ORF">ACFQ42_06915</name>
</gene>
<feature type="compositionally biased region" description="Low complexity" evidence="1">
    <location>
        <begin position="225"/>
        <end position="256"/>
    </location>
</feature>
<accession>A0ABW4BTB9</accession>
<keyword evidence="5" id="KW-1185">Reference proteome</keyword>
<feature type="compositionally biased region" description="Basic and acidic residues" evidence="1">
    <location>
        <begin position="582"/>
        <end position="601"/>
    </location>
</feature>
<organism evidence="4 5">
    <name type="scientific">Companilactobacillus keshanensis</name>
    <dbReference type="NCBI Taxonomy" id="2486003"/>
    <lineage>
        <taxon>Bacteria</taxon>
        <taxon>Bacillati</taxon>
        <taxon>Bacillota</taxon>
        <taxon>Bacilli</taxon>
        <taxon>Lactobacillales</taxon>
        <taxon>Lactobacillaceae</taxon>
        <taxon>Companilactobacillus</taxon>
    </lineage>
</organism>
<dbReference type="Gene3D" id="6.20.110.10">
    <property type="match status" value="1"/>
</dbReference>
<dbReference type="EMBL" id="JBHTOI010000041">
    <property type="protein sequence ID" value="MFD1418466.1"/>
    <property type="molecule type" value="Genomic_DNA"/>
</dbReference>
<feature type="region of interest" description="Disordered" evidence="1">
    <location>
        <begin position="580"/>
        <end position="607"/>
    </location>
</feature>
<evidence type="ECO:0000259" key="3">
    <source>
        <dbReference type="Pfam" id="PF18994"/>
    </source>
</evidence>
<evidence type="ECO:0000256" key="1">
    <source>
        <dbReference type="SAM" id="MobiDB-lite"/>
    </source>
</evidence>
<dbReference type="Pfam" id="PF18994">
    <property type="entry name" value="Prophage_tailD1"/>
    <property type="match status" value="1"/>
</dbReference>
<evidence type="ECO:0000259" key="2">
    <source>
        <dbReference type="Pfam" id="PF06605"/>
    </source>
</evidence>
<proteinExistence type="predicted"/>
<dbReference type="RefSeq" id="WP_125677246.1">
    <property type="nucleotide sequence ID" value="NZ_JBHTOI010000041.1"/>
</dbReference>
<dbReference type="Proteomes" id="UP001597251">
    <property type="component" value="Unassembled WGS sequence"/>
</dbReference>
<reference evidence="5" key="1">
    <citation type="journal article" date="2019" name="Int. J. Syst. Evol. Microbiol.">
        <title>The Global Catalogue of Microorganisms (GCM) 10K type strain sequencing project: providing services to taxonomists for standard genome sequencing and annotation.</title>
        <authorList>
            <consortium name="The Broad Institute Genomics Platform"/>
            <consortium name="The Broad Institute Genome Sequencing Center for Infectious Disease"/>
            <person name="Wu L."/>
            <person name="Ma J."/>
        </authorList>
    </citation>
    <scope>NUCLEOTIDE SEQUENCE [LARGE SCALE GENOMIC DNA]</scope>
    <source>
        <strain evidence="5">CCM 8936</strain>
    </source>
</reference>
<feature type="domain" description="Prophage endopeptidase tail N-terminal" evidence="3">
    <location>
        <begin position="9"/>
        <end position="94"/>
    </location>
</feature>
<dbReference type="Gene3D" id="3.55.50.40">
    <property type="match status" value="1"/>
</dbReference>
<feature type="region of interest" description="Disordered" evidence="1">
    <location>
        <begin position="222"/>
        <end position="256"/>
    </location>
</feature>
<name>A0ABW4BTB9_9LACO</name>
<feature type="domain" description="Tail spike" evidence="2">
    <location>
        <begin position="105"/>
        <end position="552"/>
    </location>
</feature>
<dbReference type="InterPro" id="IPR044051">
    <property type="entry name" value="Prophage_tail_N"/>
</dbReference>